<sequence length="406" mass="43510">MSVITSASSKESSRALSLSTFAFVICFAVWTIFSIIGIQIREQLSLSETQFGLLVGMPILTGSLVRLVLGILTDRLGGRVVYTLTMLAAAAATFLLSWATTYPQMLVAALGVGLAGGSFAVGVAYVSRFFSAQKQGTALGIFGVGNVGAAVTKFVAPFVMIALGWQATAQIWAGVLVLTAILFWIFSKDDPTTADRRAGKIAQRSLKSEFEPLKKVQVWRFSAYYFFSFGAFVALALWLPHYLIGVYGFDVKTAGMVGAAYSIPASIFRAYGGVLSDRIGARAVMYMTLIISLVATAILSMPSGVSTPVFLVVIFTLGFFMSLGKAAVYKHIPTYYPQNVGSVGGLVGMIGGLGGFFLPLLFGWLKDETGVWSSCFMVLFVLIAGCLAWMHFSVRRMTRGTALQAA</sequence>
<organism evidence="9 10">
    <name type="scientific">Paracoccus aurantius</name>
    <dbReference type="NCBI Taxonomy" id="3073814"/>
    <lineage>
        <taxon>Bacteria</taxon>
        <taxon>Pseudomonadati</taxon>
        <taxon>Pseudomonadota</taxon>
        <taxon>Alphaproteobacteria</taxon>
        <taxon>Rhodobacterales</taxon>
        <taxon>Paracoccaceae</taxon>
        <taxon>Paracoccus</taxon>
    </lineage>
</organism>
<feature type="transmembrane region" description="Helical" evidence="7">
    <location>
        <begin position="309"/>
        <end position="328"/>
    </location>
</feature>
<dbReference type="PANTHER" id="PTHR23515">
    <property type="entry name" value="HIGH-AFFINITY NITRATE TRANSPORTER 2.3"/>
    <property type="match status" value="1"/>
</dbReference>
<keyword evidence="3 7" id="KW-0812">Transmembrane</keyword>
<dbReference type="SUPFAM" id="SSF103473">
    <property type="entry name" value="MFS general substrate transporter"/>
    <property type="match status" value="1"/>
</dbReference>
<feature type="transmembrane region" description="Helical" evidence="7">
    <location>
        <begin position="340"/>
        <end position="365"/>
    </location>
</feature>
<protein>
    <submittedName>
        <fullName evidence="9">Nitrate/nitrite transporter</fullName>
    </submittedName>
</protein>
<feature type="transmembrane region" description="Helical" evidence="7">
    <location>
        <begin position="283"/>
        <end position="303"/>
    </location>
</feature>
<keyword evidence="10" id="KW-1185">Reference proteome</keyword>
<gene>
    <name evidence="9" type="ORF">RGQ15_16060</name>
</gene>
<dbReference type="InterPro" id="IPR020846">
    <property type="entry name" value="MFS_dom"/>
</dbReference>
<dbReference type="InterPro" id="IPR011701">
    <property type="entry name" value="MFS"/>
</dbReference>
<name>A0ABU2HVK6_9RHOB</name>
<comment type="similarity">
    <text evidence="2">Belongs to the major facilitator superfamily. Nitrate/nitrite porter (TC 2.A.1.8) family.</text>
</comment>
<evidence type="ECO:0000256" key="2">
    <source>
        <dbReference type="ARBA" id="ARBA00008432"/>
    </source>
</evidence>
<evidence type="ECO:0000256" key="3">
    <source>
        <dbReference type="ARBA" id="ARBA00022692"/>
    </source>
</evidence>
<feature type="transmembrane region" description="Helical" evidence="7">
    <location>
        <begin position="52"/>
        <end position="73"/>
    </location>
</feature>
<feature type="transmembrane region" description="Helical" evidence="7">
    <location>
        <begin position="105"/>
        <end position="126"/>
    </location>
</feature>
<feature type="transmembrane region" description="Helical" evidence="7">
    <location>
        <begin position="169"/>
        <end position="187"/>
    </location>
</feature>
<evidence type="ECO:0000256" key="5">
    <source>
        <dbReference type="ARBA" id="ARBA00023063"/>
    </source>
</evidence>
<evidence type="ECO:0000256" key="7">
    <source>
        <dbReference type="SAM" id="Phobius"/>
    </source>
</evidence>
<feature type="transmembrane region" description="Helical" evidence="7">
    <location>
        <begin position="80"/>
        <end position="99"/>
    </location>
</feature>
<feature type="domain" description="Major facilitator superfamily (MFS) profile" evidence="8">
    <location>
        <begin position="14"/>
        <end position="398"/>
    </location>
</feature>
<feature type="transmembrane region" description="Helical" evidence="7">
    <location>
        <begin position="138"/>
        <end position="163"/>
    </location>
</feature>
<dbReference type="InterPro" id="IPR044772">
    <property type="entry name" value="NO3_transporter"/>
</dbReference>
<dbReference type="PROSITE" id="PS50850">
    <property type="entry name" value="MFS"/>
    <property type="match status" value="1"/>
</dbReference>
<dbReference type="RefSeq" id="WP_311161594.1">
    <property type="nucleotide sequence ID" value="NZ_JAVQLW010000002.1"/>
</dbReference>
<evidence type="ECO:0000256" key="6">
    <source>
        <dbReference type="ARBA" id="ARBA00023136"/>
    </source>
</evidence>
<dbReference type="Proteomes" id="UP001269144">
    <property type="component" value="Unassembled WGS sequence"/>
</dbReference>
<feature type="transmembrane region" description="Helical" evidence="7">
    <location>
        <begin position="223"/>
        <end position="241"/>
    </location>
</feature>
<dbReference type="Pfam" id="PF07690">
    <property type="entry name" value="MFS_1"/>
    <property type="match status" value="1"/>
</dbReference>
<evidence type="ECO:0000313" key="10">
    <source>
        <dbReference type="Proteomes" id="UP001269144"/>
    </source>
</evidence>
<feature type="transmembrane region" description="Helical" evidence="7">
    <location>
        <begin position="253"/>
        <end position="271"/>
    </location>
</feature>
<keyword evidence="6 7" id="KW-0472">Membrane</keyword>
<evidence type="ECO:0000313" key="9">
    <source>
        <dbReference type="EMBL" id="MDS9469079.1"/>
    </source>
</evidence>
<comment type="caution">
    <text evidence="9">The sequence shown here is derived from an EMBL/GenBank/DDBJ whole genome shotgun (WGS) entry which is preliminary data.</text>
</comment>
<dbReference type="Gene3D" id="1.20.1250.20">
    <property type="entry name" value="MFS general substrate transporter like domains"/>
    <property type="match status" value="2"/>
</dbReference>
<feature type="transmembrane region" description="Helical" evidence="7">
    <location>
        <begin position="371"/>
        <end position="390"/>
    </location>
</feature>
<evidence type="ECO:0000256" key="4">
    <source>
        <dbReference type="ARBA" id="ARBA00022989"/>
    </source>
</evidence>
<dbReference type="EMBL" id="JAVQLW010000002">
    <property type="protein sequence ID" value="MDS9469079.1"/>
    <property type="molecule type" value="Genomic_DNA"/>
</dbReference>
<reference evidence="10" key="1">
    <citation type="submission" date="2023-07" db="EMBL/GenBank/DDBJ databases">
        <title>Paracoccus sp. MBLB3053 whole genome sequence.</title>
        <authorList>
            <person name="Hwang C.Y."/>
            <person name="Cho E.-S."/>
            <person name="Seo M.-J."/>
        </authorList>
    </citation>
    <scope>NUCLEOTIDE SEQUENCE [LARGE SCALE GENOMIC DNA]</scope>
    <source>
        <strain evidence="10">MBLB3053</strain>
    </source>
</reference>
<proteinExistence type="inferred from homology"/>
<keyword evidence="4 7" id="KW-1133">Transmembrane helix</keyword>
<accession>A0ABU2HVK6</accession>
<keyword evidence="5" id="KW-0534">Nitrate assimilation</keyword>
<comment type="subcellular location">
    <subcellularLocation>
        <location evidence="1">Membrane</location>
        <topology evidence="1">Multi-pass membrane protein</topology>
    </subcellularLocation>
</comment>
<evidence type="ECO:0000256" key="1">
    <source>
        <dbReference type="ARBA" id="ARBA00004141"/>
    </source>
</evidence>
<dbReference type="InterPro" id="IPR036259">
    <property type="entry name" value="MFS_trans_sf"/>
</dbReference>
<dbReference type="CDD" id="cd17341">
    <property type="entry name" value="MFS_NRT2_like"/>
    <property type="match status" value="1"/>
</dbReference>
<feature type="transmembrane region" description="Helical" evidence="7">
    <location>
        <begin position="21"/>
        <end position="40"/>
    </location>
</feature>
<evidence type="ECO:0000259" key="8">
    <source>
        <dbReference type="PROSITE" id="PS50850"/>
    </source>
</evidence>